<feature type="region of interest" description="Disordered" evidence="1">
    <location>
        <begin position="66"/>
        <end position="96"/>
    </location>
</feature>
<dbReference type="InterPro" id="IPR004252">
    <property type="entry name" value="Probable_transposase_24"/>
</dbReference>
<feature type="region of interest" description="Disordered" evidence="1">
    <location>
        <begin position="114"/>
        <end position="146"/>
    </location>
</feature>
<dbReference type="Proteomes" id="UP000813463">
    <property type="component" value="Chromosome 2"/>
</dbReference>
<feature type="region of interest" description="Disordered" evidence="1">
    <location>
        <begin position="171"/>
        <end position="202"/>
    </location>
</feature>
<dbReference type="PANTHER" id="PTHR33144">
    <property type="entry name" value="OS10G0409366 PROTEIN-RELATED"/>
    <property type="match status" value="1"/>
</dbReference>
<dbReference type="GeneID" id="110791232"/>
<accession>A0ABM3RAC4</accession>
<dbReference type="PANTHER" id="PTHR33144:SF45">
    <property type="entry name" value="TRANSPOSASE TNP1_EN_SPM-LIKE DOMAIN-CONTAINING PROTEIN"/>
    <property type="match status" value="1"/>
</dbReference>
<feature type="compositionally biased region" description="Acidic residues" evidence="1">
    <location>
        <begin position="258"/>
        <end position="276"/>
    </location>
</feature>
<reference evidence="3 4" key="2">
    <citation type="submission" date="2025-05" db="UniProtKB">
        <authorList>
            <consortium name="RefSeq"/>
        </authorList>
    </citation>
    <scope>IDENTIFICATION</scope>
    <source>
        <tissue evidence="3 4">Leaf</tissue>
    </source>
</reference>
<feature type="compositionally biased region" description="Polar residues" evidence="1">
    <location>
        <begin position="66"/>
        <end position="86"/>
    </location>
</feature>
<evidence type="ECO:0000256" key="1">
    <source>
        <dbReference type="SAM" id="MobiDB-lite"/>
    </source>
</evidence>
<feature type="compositionally biased region" description="Polar residues" evidence="1">
    <location>
        <begin position="228"/>
        <end position="247"/>
    </location>
</feature>
<dbReference type="Pfam" id="PF03004">
    <property type="entry name" value="Transposase_24"/>
    <property type="match status" value="1"/>
</dbReference>
<feature type="compositionally biased region" description="Polar residues" evidence="1">
    <location>
        <begin position="126"/>
        <end position="146"/>
    </location>
</feature>
<dbReference type="RefSeq" id="XP_056692570.1">
    <property type="nucleotide sequence ID" value="XM_056836592.1"/>
</dbReference>
<gene>
    <name evidence="3 4" type="primary">LOC110791232</name>
</gene>
<keyword evidence="2" id="KW-1185">Reference proteome</keyword>
<organism evidence="2 4">
    <name type="scientific">Spinacia oleracea</name>
    <name type="common">Spinach</name>
    <dbReference type="NCBI Taxonomy" id="3562"/>
    <lineage>
        <taxon>Eukaryota</taxon>
        <taxon>Viridiplantae</taxon>
        <taxon>Streptophyta</taxon>
        <taxon>Embryophyta</taxon>
        <taxon>Tracheophyta</taxon>
        <taxon>Spermatophyta</taxon>
        <taxon>Magnoliopsida</taxon>
        <taxon>eudicotyledons</taxon>
        <taxon>Gunneridae</taxon>
        <taxon>Pentapetalae</taxon>
        <taxon>Caryophyllales</taxon>
        <taxon>Chenopodiaceae</taxon>
        <taxon>Chenopodioideae</taxon>
        <taxon>Anserineae</taxon>
        <taxon>Spinacia</taxon>
    </lineage>
</organism>
<feature type="region of interest" description="Disordered" evidence="1">
    <location>
        <begin position="228"/>
        <end position="283"/>
    </location>
</feature>
<evidence type="ECO:0000313" key="4">
    <source>
        <dbReference type="RefSeq" id="XP_056692570.1"/>
    </source>
</evidence>
<evidence type="ECO:0000313" key="2">
    <source>
        <dbReference type="Proteomes" id="UP000813463"/>
    </source>
</evidence>
<sequence length="535" mass="60654">MGTILPSNTWSVTNIWIYIRTHQAIHNCKKSLRLLHHLRPWLLQNHPYLNLLPYLQSPNFKHHFSLSQPSSKPLQHSISSTLTGAPQAQRKTDESRWSCGPLFPNLIQIAAEKEAEKEAHHAKPHNATQQPHKATHQPQKVSPNSVKATRLPHKAVQQPIVSSFTGAQPYSEKKSFVPPTGLKKHVLSRPPPTPSPSDSMIRNKNGYGDWVSVQRPPTYMVVSANTSPMERSTPSFHVERSTPSIQVETEIMPNNSSDEPDESVSESEEELNEGDGGETSVKASKPRRRIIVANWPKRVKFDEKEEVLVIDANGKCHLVKGSVQPRDFWTDEKGFRYYVKLNEFCQPLQKGGSILVTFLGDIAKKDSLCLVGIKTWRAVNKKLKSNIVTMVREHFVIPDGLVVDKAVVRRTGKSWKNNRYILKKRYFDPVNKTLDQNYDSIPDGISSSSWNDLVDYWFSLKGTKLSQLGKDARSVRGHIHNSGPTSFANRREDLKEKKGEYSELTFYKSVYAKEDGSFKEGTISRQFMEDANNKV</sequence>
<name>A0ABM3RAC4_SPIOL</name>
<evidence type="ECO:0000313" key="3">
    <source>
        <dbReference type="RefSeq" id="XP_056692569.1"/>
    </source>
</evidence>
<proteinExistence type="predicted"/>
<protein>
    <submittedName>
        <fullName evidence="3 4">Uncharacterized protein isoform X1</fullName>
    </submittedName>
</protein>
<reference evidence="2" key="1">
    <citation type="journal article" date="2021" name="Nat. Commun.">
        <title>Genomic analyses provide insights into spinach domestication and the genetic basis of agronomic traits.</title>
        <authorList>
            <person name="Cai X."/>
            <person name="Sun X."/>
            <person name="Xu C."/>
            <person name="Sun H."/>
            <person name="Wang X."/>
            <person name="Ge C."/>
            <person name="Zhang Z."/>
            <person name="Wang Q."/>
            <person name="Fei Z."/>
            <person name="Jiao C."/>
            <person name="Wang Q."/>
        </authorList>
    </citation>
    <scope>NUCLEOTIDE SEQUENCE [LARGE SCALE GENOMIC DNA]</scope>
    <source>
        <strain evidence="2">cv. Varoflay</strain>
    </source>
</reference>
<dbReference type="RefSeq" id="XP_056692569.1">
    <property type="nucleotide sequence ID" value="XM_056836591.1"/>
</dbReference>